<evidence type="ECO:0000313" key="5">
    <source>
        <dbReference type="EMBL" id="ABF40603.1"/>
    </source>
</evidence>
<protein>
    <submittedName>
        <fullName evidence="5">Carbonic anhydrase</fullName>
    </submittedName>
</protein>
<dbReference type="OrthoDB" id="9792260at2"/>
<reference evidence="5 6" key="1">
    <citation type="journal article" date="2009" name="Appl. Environ. Microbiol.">
        <title>Three genomes from the phylum Acidobacteria provide insight into the lifestyles of these microorganisms in soils.</title>
        <authorList>
            <person name="Ward N.L."/>
            <person name="Challacombe J.F."/>
            <person name="Janssen P.H."/>
            <person name="Henrissat B."/>
            <person name="Coutinho P.M."/>
            <person name="Wu M."/>
            <person name="Xie G."/>
            <person name="Haft D.H."/>
            <person name="Sait M."/>
            <person name="Badger J."/>
            <person name="Barabote R.D."/>
            <person name="Bradley B."/>
            <person name="Brettin T.S."/>
            <person name="Brinkac L.M."/>
            <person name="Bruce D."/>
            <person name="Creasy T."/>
            <person name="Daugherty S.C."/>
            <person name="Davidsen T.M."/>
            <person name="DeBoy R.T."/>
            <person name="Detter J.C."/>
            <person name="Dodson R.J."/>
            <person name="Durkin A.S."/>
            <person name="Ganapathy A."/>
            <person name="Gwinn-Giglio M."/>
            <person name="Han C.S."/>
            <person name="Khouri H."/>
            <person name="Kiss H."/>
            <person name="Kothari S.P."/>
            <person name="Madupu R."/>
            <person name="Nelson K.E."/>
            <person name="Nelson W.C."/>
            <person name="Paulsen I."/>
            <person name="Penn K."/>
            <person name="Ren Q."/>
            <person name="Rosovitz M.J."/>
            <person name="Selengut J.D."/>
            <person name="Shrivastava S."/>
            <person name="Sullivan S.A."/>
            <person name="Tapia R."/>
            <person name="Thompson L.S."/>
            <person name="Watkins K.L."/>
            <person name="Yang Q."/>
            <person name="Yu C."/>
            <person name="Zafar N."/>
            <person name="Zhou L."/>
            <person name="Kuske C.R."/>
        </authorList>
    </citation>
    <scope>NUCLEOTIDE SEQUENCE [LARGE SCALE GENOMIC DNA]</scope>
    <source>
        <strain evidence="5 6">Ellin345</strain>
    </source>
</reference>
<keyword evidence="3 4" id="KW-0862">Zinc</keyword>
<evidence type="ECO:0000256" key="2">
    <source>
        <dbReference type="ARBA" id="ARBA00022723"/>
    </source>
</evidence>
<dbReference type="Gene3D" id="3.40.1050.10">
    <property type="entry name" value="Carbonic anhydrase"/>
    <property type="match status" value="1"/>
</dbReference>
<keyword evidence="6" id="KW-1185">Reference proteome</keyword>
<organism evidence="5 6">
    <name type="scientific">Koribacter versatilis (strain Ellin345)</name>
    <dbReference type="NCBI Taxonomy" id="204669"/>
    <lineage>
        <taxon>Bacteria</taxon>
        <taxon>Pseudomonadati</taxon>
        <taxon>Acidobacteriota</taxon>
        <taxon>Terriglobia</taxon>
        <taxon>Terriglobales</taxon>
        <taxon>Candidatus Korobacteraceae</taxon>
        <taxon>Candidatus Korobacter</taxon>
    </lineage>
</organism>
<dbReference type="HOGENOM" id="CLU_084253_1_2_0"/>
<dbReference type="InterPro" id="IPR036874">
    <property type="entry name" value="Carbonic_anhydrase_sf"/>
</dbReference>
<name>Q1IR97_KORVE</name>
<proteinExistence type="inferred from homology"/>
<keyword evidence="2 4" id="KW-0479">Metal-binding</keyword>
<evidence type="ECO:0000256" key="1">
    <source>
        <dbReference type="ARBA" id="ARBA00006217"/>
    </source>
</evidence>
<dbReference type="GO" id="GO:0004089">
    <property type="term" value="F:carbonate dehydratase activity"/>
    <property type="evidence" value="ECO:0007669"/>
    <property type="project" value="InterPro"/>
</dbReference>
<dbReference type="RefSeq" id="WP_011522405.1">
    <property type="nucleotide sequence ID" value="NC_008009.1"/>
</dbReference>
<evidence type="ECO:0000256" key="4">
    <source>
        <dbReference type="PIRSR" id="PIRSR601765-1"/>
    </source>
</evidence>
<dbReference type="PANTHER" id="PTHR43175:SF3">
    <property type="entry name" value="CARBON DISULFIDE HYDROLASE"/>
    <property type="match status" value="1"/>
</dbReference>
<dbReference type="InterPro" id="IPR001765">
    <property type="entry name" value="Carbonic_anhydrase"/>
</dbReference>
<feature type="binding site" evidence="4">
    <location>
        <position position="88"/>
    </location>
    <ligand>
        <name>Zn(2+)</name>
        <dbReference type="ChEBI" id="CHEBI:29105"/>
    </ligand>
</feature>
<comment type="similarity">
    <text evidence="1">Belongs to the beta-class carbonic anhydrase family.</text>
</comment>
<sequence>MSAINRVLEANHKNSLHYDPREVSPHPRMALAVLTCMDTRISLPALGLKVGDAHMIRNAGGIATDDAIRSLVVSHYLLGTNEIMVINHTDCGLMKASESDLHHKISTEAGKPANASVKFHAFHDVNANVREQIEQLYAHTWLKGRVKIRGFVFEVETGRLREVPR</sequence>
<comment type="cofactor">
    <cofactor evidence="4">
        <name>Zn(2+)</name>
        <dbReference type="ChEBI" id="CHEBI:29105"/>
    </cofactor>
    <text evidence="4">Binds 1 zinc ion per subunit.</text>
</comment>
<dbReference type="Pfam" id="PF00484">
    <property type="entry name" value="Pro_CA"/>
    <property type="match status" value="1"/>
</dbReference>
<dbReference type="KEGG" id="aba:Acid345_1601"/>
<dbReference type="Proteomes" id="UP000002432">
    <property type="component" value="Chromosome"/>
</dbReference>
<dbReference type="eggNOG" id="COG0288">
    <property type="taxonomic scope" value="Bacteria"/>
</dbReference>
<dbReference type="PANTHER" id="PTHR43175">
    <property type="entry name" value="CARBONIC ANHYDRASE"/>
    <property type="match status" value="1"/>
</dbReference>
<evidence type="ECO:0000313" key="6">
    <source>
        <dbReference type="Proteomes" id="UP000002432"/>
    </source>
</evidence>
<dbReference type="EMBL" id="CP000360">
    <property type="protein sequence ID" value="ABF40603.1"/>
    <property type="molecule type" value="Genomic_DNA"/>
</dbReference>
<dbReference type="SMART" id="SM00947">
    <property type="entry name" value="Pro_CA"/>
    <property type="match status" value="1"/>
</dbReference>
<feature type="binding site" evidence="4">
    <location>
        <position position="36"/>
    </location>
    <ligand>
        <name>Zn(2+)</name>
        <dbReference type="ChEBI" id="CHEBI:29105"/>
    </ligand>
</feature>
<gene>
    <name evidence="5" type="ordered locus">Acid345_1601</name>
</gene>
<dbReference type="EnsemblBacteria" id="ABF40603">
    <property type="protein sequence ID" value="ABF40603"/>
    <property type="gene ID" value="Acid345_1601"/>
</dbReference>
<evidence type="ECO:0000256" key="3">
    <source>
        <dbReference type="ARBA" id="ARBA00022833"/>
    </source>
</evidence>
<dbReference type="SUPFAM" id="SSF53056">
    <property type="entry name" value="beta-carbonic anhydrase, cab"/>
    <property type="match status" value="1"/>
</dbReference>
<dbReference type="CDD" id="cd03379">
    <property type="entry name" value="beta_CA_cladeD"/>
    <property type="match status" value="1"/>
</dbReference>
<feature type="binding site" evidence="4">
    <location>
        <position position="38"/>
    </location>
    <ligand>
        <name>Zn(2+)</name>
        <dbReference type="ChEBI" id="CHEBI:29105"/>
    </ligand>
</feature>
<accession>Q1IR97</accession>
<feature type="binding site" evidence="4">
    <location>
        <position position="91"/>
    </location>
    <ligand>
        <name>Zn(2+)</name>
        <dbReference type="ChEBI" id="CHEBI:29105"/>
    </ligand>
</feature>
<dbReference type="STRING" id="204669.Acid345_1601"/>
<dbReference type="AlphaFoldDB" id="Q1IR97"/>
<dbReference type="GO" id="GO:0008270">
    <property type="term" value="F:zinc ion binding"/>
    <property type="evidence" value="ECO:0007669"/>
    <property type="project" value="InterPro"/>
</dbReference>